<comment type="caution">
    <text evidence="1">The sequence shown here is derived from an EMBL/GenBank/DDBJ whole genome shotgun (WGS) entry which is preliminary data.</text>
</comment>
<sequence length="50" mass="5398">MPGATHEYNLSCQGISGDSRSDDSRFWSDCPHAVLHAIAVGKISSTYTEV</sequence>
<accession>A0ABS8IA21</accession>
<evidence type="ECO:0000313" key="1">
    <source>
        <dbReference type="EMBL" id="MCC5600554.1"/>
    </source>
</evidence>
<evidence type="ECO:0000313" key="2">
    <source>
        <dbReference type="Proteomes" id="UP001199525"/>
    </source>
</evidence>
<dbReference type="RefSeq" id="WP_229485622.1">
    <property type="nucleotide sequence ID" value="NZ_JAIVFQ010000019.1"/>
</dbReference>
<keyword evidence="2" id="KW-1185">Reference proteome</keyword>
<reference evidence="1 2" key="1">
    <citation type="journal article" date="2021" name="Microorganisms">
        <title>Genome Evolution of Filamentous Cyanobacterium Nostoc Species: From Facultative Symbiosis to Free Living.</title>
        <authorList>
            <person name="Huo D."/>
            <person name="Li H."/>
            <person name="Cai F."/>
            <person name="Guo X."/>
            <person name="Qiao Z."/>
            <person name="Wang W."/>
            <person name="Yu G."/>
            <person name="Li R."/>
        </authorList>
    </citation>
    <scope>NUCLEOTIDE SEQUENCE [LARGE SCALE GENOMIC DNA]</scope>
    <source>
        <strain evidence="1 2">CHAB 5714</strain>
    </source>
</reference>
<organism evidence="1 2">
    <name type="scientific">Nostoc favosum CHAB5714</name>
    <dbReference type="NCBI Taxonomy" id="2780399"/>
    <lineage>
        <taxon>Bacteria</taxon>
        <taxon>Bacillati</taxon>
        <taxon>Cyanobacteriota</taxon>
        <taxon>Cyanophyceae</taxon>
        <taxon>Nostocales</taxon>
        <taxon>Nostocaceae</taxon>
        <taxon>Nostoc</taxon>
        <taxon>Nostoc favosum</taxon>
    </lineage>
</organism>
<protein>
    <submittedName>
        <fullName evidence="1">Uncharacterized protein</fullName>
    </submittedName>
</protein>
<name>A0ABS8IA21_9NOSO</name>
<dbReference type="Proteomes" id="UP001199525">
    <property type="component" value="Unassembled WGS sequence"/>
</dbReference>
<proteinExistence type="predicted"/>
<dbReference type="EMBL" id="JAIVFQ010000019">
    <property type="protein sequence ID" value="MCC5600554.1"/>
    <property type="molecule type" value="Genomic_DNA"/>
</dbReference>
<gene>
    <name evidence="1" type="ORF">LC586_15310</name>
</gene>